<evidence type="ECO:0000256" key="3">
    <source>
        <dbReference type="SAM" id="MobiDB-lite"/>
    </source>
</evidence>
<accession>A0ABQ7QEN3</accession>
<dbReference type="Pfam" id="PF17921">
    <property type="entry name" value="Integrase_H2C2"/>
    <property type="match status" value="1"/>
</dbReference>
<evidence type="ECO:0000313" key="6">
    <source>
        <dbReference type="EMBL" id="KAG7303393.1"/>
    </source>
</evidence>
<sequence>MLLTKFSHTFSDRLGCFNKYTVRLQLKEDAKPIFMKSRPVAFALREKVNKEIERLVQIGVIEPVDYSDYASPIVPVLKSNGSVRICADYSQTINKQLFVEKYPLPTVQELFSRLHGGEQFTKLDMSSAYNQLILEDTNNITCINTPKGLFKYKRLVIGLSSAPAIFQKAMESILRLDGVLFFLDDVLITAPNKSEHLKKLEAVLQIFHDAGLTLGKDKCEFFKDEITYLGYIINKHGIRKSPEKVKAIVQAAVPTNVSQLQSFLGLVNYYRNFVPNASSMLSPLYDLLKKNKKWYWSTEHCKAFSEIKKCLASEKVLAHFDPNAKIILTVDASPTGLGAILSQVGPDGLERPISFASRTLNDAEKKYAQIQKEATAIIFGVKRFHQYLYARSEPFVLRTDHKPLVSIFGPNHGIPEVSANRLQRYAIFLSAYNYVIEFVSSSNNSADYLSRATKPGLMNNTVSNRTADTAAAAAGQEPDRAAYVNFVVEGALPITLDQLRRETNSDPVLNEVIQCVLNGWPRKCNKPYLKPYFLCQSQLSVEKGCLMRGHKVVIPESLRHHLLAELHGMHFGMVKTKAEARSKFWFPGLDKAIEKLISECPVCVGTRPSPPRAPLAPWPYPAEAFSRIHMDFLGPIQNHMYLVIVDAHSKWVECFDMKSNTTSAAVIGKLCYFMSTFGIPHTIVSDNAQSFVSEQFVNFCRLNGIAVMTSPVYHPMSNGQAESYVKIVKKGLRSALLSGRNQDEIHCKLLQYLFQYRNSIHSSTGQSPAQLVFGRQLRSRLDLCLPRSSPASNSPNLIEHKQSLQSDYYGGTIRSDFVPGDIVMYKKFVNKNKYHWTKGVIVKKLGEVVYLLKDNESDAQLKRHKNQIFLYKEKPSSSLNEHFDFANDCYQHDDRVNGEGELPVEGTPEQRPVSAAPAAAPAQGPARDDHSPVRGAGLTTMLLRNVPKVDYKKFF</sequence>
<dbReference type="InterPro" id="IPR001584">
    <property type="entry name" value="Integrase_cat-core"/>
</dbReference>
<keyword evidence="7" id="KW-1185">Reference proteome</keyword>
<evidence type="ECO:0000259" key="5">
    <source>
        <dbReference type="PROSITE" id="PS50994"/>
    </source>
</evidence>
<dbReference type="Gene3D" id="3.30.70.270">
    <property type="match status" value="2"/>
</dbReference>
<dbReference type="InterPro" id="IPR041577">
    <property type="entry name" value="RT_RNaseH_2"/>
</dbReference>
<protein>
    <recommendedName>
        <fullName evidence="1">RNA-directed DNA polymerase</fullName>
        <ecNumber evidence="1">2.7.7.49</ecNumber>
    </recommendedName>
</protein>
<evidence type="ECO:0000256" key="2">
    <source>
        <dbReference type="ARBA" id="ARBA00023268"/>
    </source>
</evidence>
<dbReference type="EC" id="2.7.7.49" evidence="1"/>
<dbReference type="InterPro" id="IPR000477">
    <property type="entry name" value="RT_dom"/>
</dbReference>
<dbReference type="PANTHER" id="PTHR37984:SF5">
    <property type="entry name" value="PROTEIN NYNRIN-LIKE"/>
    <property type="match status" value="1"/>
</dbReference>
<reference evidence="6 7" key="1">
    <citation type="submission" date="2021-06" db="EMBL/GenBank/DDBJ databases">
        <title>A haploid diamondback moth (Plutella xylostella L.) genome assembly resolves 31 chromosomes and identifies a diamide resistance mutation.</title>
        <authorList>
            <person name="Ward C.M."/>
            <person name="Perry K.D."/>
            <person name="Baker G."/>
            <person name="Powis K."/>
            <person name="Heckel D.G."/>
            <person name="Baxter S.W."/>
        </authorList>
    </citation>
    <scope>NUCLEOTIDE SEQUENCE [LARGE SCALE GENOMIC DNA]</scope>
    <source>
        <strain evidence="6 7">LV</strain>
        <tissue evidence="6">Single pupa</tissue>
    </source>
</reference>
<dbReference type="Proteomes" id="UP000823941">
    <property type="component" value="Chromosome 16"/>
</dbReference>
<dbReference type="CDD" id="cd01647">
    <property type="entry name" value="RT_LTR"/>
    <property type="match status" value="1"/>
</dbReference>
<keyword evidence="2" id="KW-0511">Multifunctional enzyme</keyword>
<comment type="caution">
    <text evidence="6">The sequence shown here is derived from an EMBL/GenBank/DDBJ whole genome shotgun (WGS) entry which is preliminary data.</text>
</comment>
<dbReference type="EMBL" id="JAHIBW010000016">
    <property type="protein sequence ID" value="KAG7303393.1"/>
    <property type="molecule type" value="Genomic_DNA"/>
</dbReference>
<dbReference type="PROSITE" id="PS50878">
    <property type="entry name" value="RT_POL"/>
    <property type="match status" value="1"/>
</dbReference>
<organism evidence="6 7">
    <name type="scientific">Plutella xylostella</name>
    <name type="common">Diamondback moth</name>
    <name type="synonym">Plutella maculipennis</name>
    <dbReference type="NCBI Taxonomy" id="51655"/>
    <lineage>
        <taxon>Eukaryota</taxon>
        <taxon>Metazoa</taxon>
        <taxon>Ecdysozoa</taxon>
        <taxon>Arthropoda</taxon>
        <taxon>Hexapoda</taxon>
        <taxon>Insecta</taxon>
        <taxon>Pterygota</taxon>
        <taxon>Neoptera</taxon>
        <taxon>Endopterygota</taxon>
        <taxon>Lepidoptera</taxon>
        <taxon>Glossata</taxon>
        <taxon>Ditrysia</taxon>
        <taxon>Yponomeutoidea</taxon>
        <taxon>Plutellidae</taxon>
        <taxon>Plutella</taxon>
    </lineage>
</organism>
<feature type="domain" description="Integrase catalytic" evidence="5">
    <location>
        <begin position="613"/>
        <end position="776"/>
    </location>
</feature>
<feature type="domain" description="Reverse transcriptase" evidence="4">
    <location>
        <begin position="57"/>
        <end position="233"/>
    </location>
</feature>
<dbReference type="Pfam" id="PF17919">
    <property type="entry name" value="RT_RNaseH_2"/>
    <property type="match status" value="1"/>
</dbReference>
<dbReference type="InterPro" id="IPR043128">
    <property type="entry name" value="Rev_trsase/Diguanyl_cyclase"/>
</dbReference>
<dbReference type="Gene3D" id="3.10.10.10">
    <property type="entry name" value="HIV Type 1 Reverse Transcriptase, subunit A, domain 1"/>
    <property type="match status" value="1"/>
</dbReference>
<feature type="region of interest" description="Disordered" evidence="3">
    <location>
        <begin position="896"/>
        <end position="934"/>
    </location>
</feature>
<dbReference type="CDD" id="cd09274">
    <property type="entry name" value="RNase_HI_RT_Ty3"/>
    <property type="match status" value="1"/>
</dbReference>
<dbReference type="Pfam" id="PF00665">
    <property type="entry name" value="rve"/>
    <property type="match status" value="1"/>
</dbReference>
<dbReference type="InterPro" id="IPR050951">
    <property type="entry name" value="Retrovirus_Pol_polyprotein"/>
</dbReference>
<dbReference type="PROSITE" id="PS50994">
    <property type="entry name" value="INTEGRASE"/>
    <property type="match status" value="1"/>
</dbReference>
<gene>
    <name evidence="6" type="ORF">JYU34_011893</name>
</gene>
<dbReference type="Gene3D" id="3.30.420.10">
    <property type="entry name" value="Ribonuclease H-like superfamily/Ribonuclease H"/>
    <property type="match status" value="1"/>
</dbReference>
<dbReference type="InterPro" id="IPR036397">
    <property type="entry name" value="RNaseH_sf"/>
</dbReference>
<dbReference type="InterPro" id="IPR041588">
    <property type="entry name" value="Integrase_H2C2"/>
</dbReference>
<dbReference type="Pfam" id="PF00078">
    <property type="entry name" value="RVT_1"/>
    <property type="match status" value="1"/>
</dbReference>
<name>A0ABQ7QEN3_PLUXY</name>
<dbReference type="Gene3D" id="1.10.340.70">
    <property type="match status" value="1"/>
</dbReference>
<dbReference type="SUPFAM" id="SSF56672">
    <property type="entry name" value="DNA/RNA polymerases"/>
    <property type="match status" value="1"/>
</dbReference>
<evidence type="ECO:0000256" key="1">
    <source>
        <dbReference type="ARBA" id="ARBA00012493"/>
    </source>
</evidence>
<dbReference type="SUPFAM" id="SSF53098">
    <property type="entry name" value="Ribonuclease H-like"/>
    <property type="match status" value="1"/>
</dbReference>
<feature type="compositionally biased region" description="Low complexity" evidence="3">
    <location>
        <begin position="915"/>
        <end position="925"/>
    </location>
</feature>
<dbReference type="InterPro" id="IPR043502">
    <property type="entry name" value="DNA/RNA_pol_sf"/>
</dbReference>
<dbReference type="PANTHER" id="PTHR37984">
    <property type="entry name" value="PROTEIN CBG26694"/>
    <property type="match status" value="1"/>
</dbReference>
<evidence type="ECO:0000259" key="4">
    <source>
        <dbReference type="PROSITE" id="PS50878"/>
    </source>
</evidence>
<proteinExistence type="predicted"/>
<evidence type="ECO:0000313" key="7">
    <source>
        <dbReference type="Proteomes" id="UP000823941"/>
    </source>
</evidence>
<dbReference type="InterPro" id="IPR012337">
    <property type="entry name" value="RNaseH-like_sf"/>
</dbReference>